<reference evidence="1 2" key="1">
    <citation type="journal article" date="2018" name="PLoS ONE">
        <title>The draft genome of Kipferlia bialata reveals reductive genome evolution in fornicate parasites.</title>
        <authorList>
            <person name="Tanifuji G."/>
            <person name="Takabayashi S."/>
            <person name="Kume K."/>
            <person name="Takagi M."/>
            <person name="Nakayama T."/>
            <person name="Kamikawa R."/>
            <person name="Inagaki Y."/>
            <person name="Hashimoto T."/>
        </authorList>
    </citation>
    <scope>NUCLEOTIDE SEQUENCE [LARGE SCALE GENOMIC DNA]</scope>
    <source>
        <strain evidence="1">NY0173</strain>
    </source>
</reference>
<dbReference type="Proteomes" id="UP000265618">
    <property type="component" value="Unassembled WGS sequence"/>
</dbReference>
<sequence length="64" mass="7571">IFLVFDEALLIGQCLLARKLTPERVEDLTKALDNMAMVTYQRDQDAAKLWMRSPLCIYIYHYVY</sequence>
<name>A0A9K3GR04_9EUKA</name>
<feature type="non-terminal residue" evidence="1">
    <location>
        <position position="1"/>
    </location>
</feature>
<comment type="caution">
    <text evidence="1">The sequence shown here is derived from an EMBL/GenBank/DDBJ whole genome shotgun (WGS) entry which is preliminary data.</text>
</comment>
<dbReference type="AlphaFoldDB" id="A0A9K3GR04"/>
<dbReference type="EMBL" id="BDIP01010634">
    <property type="protein sequence ID" value="GIQ92819.1"/>
    <property type="molecule type" value="Genomic_DNA"/>
</dbReference>
<accession>A0A9K3GR04</accession>
<organism evidence="1 2">
    <name type="scientific">Kipferlia bialata</name>
    <dbReference type="NCBI Taxonomy" id="797122"/>
    <lineage>
        <taxon>Eukaryota</taxon>
        <taxon>Metamonada</taxon>
        <taxon>Carpediemonas-like organisms</taxon>
        <taxon>Kipferlia</taxon>
    </lineage>
</organism>
<feature type="non-terminal residue" evidence="1">
    <location>
        <position position="64"/>
    </location>
</feature>
<proteinExistence type="predicted"/>
<keyword evidence="2" id="KW-1185">Reference proteome</keyword>
<evidence type="ECO:0000313" key="1">
    <source>
        <dbReference type="EMBL" id="GIQ92819.1"/>
    </source>
</evidence>
<gene>
    <name evidence="1" type="ORF">KIPB_016813</name>
</gene>
<evidence type="ECO:0000313" key="2">
    <source>
        <dbReference type="Proteomes" id="UP000265618"/>
    </source>
</evidence>
<protein>
    <submittedName>
        <fullName evidence="1">Uncharacterized protein</fullName>
    </submittedName>
</protein>